<feature type="compositionally biased region" description="Acidic residues" evidence="3">
    <location>
        <begin position="9"/>
        <end position="24"/>
    </location>
</feature>
<dbReference type="Proteomes" id="UP000327085">
    <property type="component" value="Chromosome 5"/>
</dbReference>
<dbReference type="InterPro" id="IPR058922">
    <property type="entry name" value="WHD_DRP"/>
</dbReference>
<feature type="domain" description="Disease resistance protein winged helix" evidence="4">
    <location>
        <begin position="59"/>
        <end position="110"/>
    </location>
</feature>
<dbReference type="InParanoid" id="A0A5E4GFF5"/>
<dbReference type="GO" id="GO:0098542">
    <property type="term" value="P:defense response to other organism"/>
    <property type="evidence" value="ECO:0007669"/>
    <property type="project" value="TreeGrafter"/>
</dbReference>
<dbReference type="SUPFAM" id="SSF52047">
    <property type="entry name" value="RNI-like"/>
    <property type="match status" value="1"/>
</dbReference>
<protein>
    <submittedName>
        <fullName evidence="5">PREDICTED: disease resistance</fullName>
    </submittedName>
</protein>
<dbReference type="InterPro" id="IPR032675">
    <property type="entry name" value="LRR_dom_sf"/>
</dbReference>
<feature type="region of interest" description="Disordered" evidence="3">
    <location>
        <begin position="1"/>
        <end position="31"/>
    </location>
</feature>
<evidence type="ECO:0000313" key="6">
    <source>
        <dbReference type="Proteomes" id="UP000327085"/>
    </source>
</evidence>
<dbReference type="PANTHER" id="PTHR23155">
    <property type="entry name" value="DISEASE RESISTANCE PROTEIN RP"/>
    <property type="match status" value="1"/>
</dbReference>
<sequence length="447" mass="49427">MASSNAIEGEMEETENSQENEEGETSASSSSLPLPLCYRDLPDYLQNCLMYCCILPDSISKGKLIRLLVAQGLIQEKAGHVMEDVAEENISELISQGMLQLKEQHSSVRTRLQVPSPVRKFCVQQMEEGDVATFRAFVCSDITEQLAHLNNHQPTSLFLLRKNLSQDDGNWLKFNGANSLRVLDLERTKIKRMVWAFNSLARPDTQSCQVEAPQNVQELVPKCSGVKLPPGIGGSFTNLLTLTGVHAGGGIAEELGNLIQLRRLGVMDVAEENISELLASITKMPGLLSLSLESIHTFNEGKLVLLDSFSPPPFLQKLRLEGNSMASSNTIEGGMEENKDSQESKEALSDEILNLVRLRHLKMFKSMFQDVHGMKLPAGIGSLKNLLSLTAIHAGGGIAEELVSYLSPLQRCRLFLPCLSKLNMPSTRETLSSWIHSHLHHFFKSFA</sequence>
<gene>
    <name evidence="5" type="ORF">ALMOND_2B030211</name>
</gene>
<evidence type="ECO:0000313" key="5">
    <source>
        <dbReference type="EMBL" id="VVA38383.1"/>
    </source>
</evidence>
<dbReference type="Gene3D" id="3.80.10.10">
    <property type="entry name" value="Ribonuclease Inhibitor"/>
    <property type="match status" value="1"/>
</dbReference>
<dbReference type="Pfam" id="PF23559">
    <property type="entry name" value="WHD_DRP"/>
    <property type="match status" value="1"/>
</dbReference>
<evidence type="ECO:0000259" key="4">
    <source>
        <dbReference type="Pfam" id="PF23559"/>
    </source>
</evidence>
<dbReference type="Gramene" id="VVA38383">
    <property type="protein sequence ID" value="VVA38383"/>
    <property type="gene ID" value="Prudul26B030211"/>
</dbReference>
<keyword evidence="1" id="KW-0677">Repeat</keyword>
<organism evidence="5 6">
    <name type="scientific">Prunus dulcis</name>
    <name type="common">Almond</name>
    <name type="synonym">Amygdalus dulcis</name>
    <dbReference type="NCBI Taxonomy" id="3755"/>
    <lineage>
        <taxon>Eukaryota</taxon>
        <taxon>Viridiplantae</taxon>
        <taxon>Streptophyta</taxon>
        <taxon>Embryophyta</taxon>
        <taxon>Tracheophyta</taxon>
        <taxon>Spermatophyta</taxon>
        <taxon>Magnoliopsida</taxon>
        <taxon>eudicotyledons</taxon>
        <taxon>Gunneridae</taxon>
        <taxon>Pentapetalae</taxon>
        <taxon>rosids</taxon>
        <taxon>fabids</taxon>
        <taxon>Rosales</taxon>
        <taxon>Rosaceae</taxon>
        <taxon>Amygdaloideae</taxon>
        <taxon>Amygdaleae</taxon>
        <taxon>Prunus</taxon>
    </lineage>
</organism>
<dbReference type="InterPro" id="IPR036388">
    <property type="entry name" value="WH-like_DNA-bd_sf"/>
</dbReference>
<evidence type="ECO:0000256" key="2">
    <source>
        <dbReference type="ARBA" id="ARBA00022821"/>
    </source>
</evidence>
<dbReference type="EMBL" id="CABIKO010000638">
    <property type="protein sequence ID" value="VVA38383.1"/>
    <property type="molecule type" value="Genomic_DNA"/>
</dbReference>
<evidence type="ECO:0000256" key="1">
    <source>
        <dbReference type="ARBA" id="ARBA00022737"/>
    </source>
</evidence>
<dbReference type="PANTHER" id="PTHR23155:SF1136">
    <property type="entry name" value="DISEASE RESISTANCE PROTEIN RPM1"/>
    <property type="match status" value="1"/>
</dbReference>
<keyword evidence="2" id="KW-0611">Plant defense</keyword>
<proteinExistence type="predicted"/>
<reference evidence="6" key="1">
    <citation type="journal article" date="2020" name="Plant J.">
        <title>Transposons played a major role in the diversification between the closely related almond and peach genomes: results from the almond genome sequence.</title>
        <authorList>
            <person name="Alioto T."/>
            <person name="Alexiou K.G."/>
            <person name="Bardil A."/>
            <person name="Barteri F."/>
            <person name="Castanera R."/>
            <person name="Cruz F."/>
            <person name="Dhingra A."/>
            <person name="Duval H."/>
            <person name="Fernandez I Marti A."/>
            <person name="Frias L."/>
            <person name="Galan B."/>
            <person name="Garcia J.L."/>
            <person name="Howad W."/>
            <person name="Gomez-Garrido J."/>
            <person name="Gut M."/>
            <person name="Julca I."/>
            <person name="Morata J."/>
            <person name="Puigdomenech P."/>
            <person name="Ribeca P."/>
            <person name="Rubio Cabetas M.J."/>
            <person name="Vlasova A."/>
            <person name="Wirthensohn M."/>
            <person name="Garcia-Mas J."/>
            <person name="Gabaldon T."/>
            <person name="Casacuberta J.M."/>
            <person name="Arus P."/>
        </authorList>
    </citation>
    <scope>NUCLEOTIDE SEQUENCE [LARGE SCALE GENOMIC DNA]</scope>
    <source>
        <strain evidence="6">cv. Texas</strain>
    </source>
</reference>
<evidence type="ECO:0000256" key="3">
    <source>
        <dbReference type="SAM" id="MobiDB-lite"/>
    </source>
</evidence>
<dbReference type="InterPro" id="IPR044974">
    <property type="entry name" value="Disease_R_plants"/>
</dbReference>
<dbReference type="Gene3D" id="1.10.10.10">
    <property type="entry name" value="Winged helix-like DNA-binding domain superfamily/Winged helix DNA-binding domain"/>
    <property type="match status" value="1"/>
</dbReference>
<dbReference type="AlphaFoldDB" id="A0A5E4GFF5"/>
<name>A0A5E4GFF5_PRUDU</name>
<accession>A0A5E4GFF5</accession>